<dbReference type="SUPFAM" id="SSF52540">
    <property type="entry name" value="P-loop containing nucleoside triphosphate hydrolases"/>
    <property type="match status" value="1"/>
</dbReference>
<evidence type="ECO:0000256" key="2">
    <source>
        <dbReference type="ARBA" id="ARBA00022801"/>
    </source>
</evidence>
<dbReference type="PANTHER" id="PTHR47959">
    <property type="entry name" value="ATP-DEPENDENT RNA HELICASE RHLE-RELATED"/>
    <property type="match status" value="1"/>
</dbReference>
<dbReference type="AlphaFoldDB" id="A0A5C1Q9Q8"/>
<feature type="region of interest" description="Disordered" evidence="8">
    <location>
        <begin position="390"/>
        <end position="417"/>
    </location>
</feature>
<dbReference type="CDD" id="cd18787">
    <property type="entry name" value="SF2_C_DEAD"/>
    <property type="match status" value="1"/>
</dbReference>
<dbReference type="GO" id="GO:0005524">
    <property type="term" value="F:ATP binding"/>
    <property type="evidence" value="ECO:0007669"/>
    <property type="project" value="UniProtKB-KW"/>
</dbReference>
<dbReference type="Gene3D" id="3.40.50.300">
    <property type="entry name" value="P-loop containing nucleotide triphosphate hydrolases"/>
    <property type="match status" value="2"/>
</dbReference>
<feature type="compositionally biased region" description="Basic residues" evidence="8">
    <location>
        <begin position="399"/>
        <end position="417"/>
    </location>
</feature>
<dbReference type="PROSITE" id="PS00039">
    <property type="entry name" value="DEAD_ATP_HELICASE"/>
    <property type="match status" value="1"/>
</dbReference>
<dbReference type="GO" id="GO:0003676">
    <property type="term" value="F:nucleic acid binding"/>
    <property type="evidence" value="ECO:0007669"/>
    <property type="project" value="InterPro"/>
</dbReference>
<dbReference type="PROSITE" id="PS51192">
    <property type="entry name" value="HELICASE_ATP_BIND_1"/>
    <property type="match status" value="1"/>
</dbReference>
<comment type="similarity">
    <text evidence="5 7">Belongs to the DEAD box helicase family.</text>
</comment>
<dbReference type="InterPro" id="IPR014014">
    <property type="entry name" value="RNA_helicase_DEAD_Q_motif"/>
</dbReference>
<evidence type="ECO:0000256" key="4">
    <source>
        <dbReference type="ARBA" id="ARBA00022840"/>
    </source>
</evidence>
<keyword evidence="2 7" id="KW-0378">Hydrolase</keyword>
<keyword evidence="4 7" id="KW-0067">ATP-binding</keyword>
<feature type="domain" description="Helicase ATP-binding" evidence="9">
    <location>
        <begin position="44"/>
        <end position="218"/>
    </location>
</feature>
<feature type="short sequence motif" description="Q motif" evidence="6">
    <location>
        <begin position="13"/>
        <end position="41"/>
    </location>
</feature>
<dbReference type="InterPro" id="IPR014001">
    <property type="entry name" value="Helicase_ATP-bd"/>
</dbReference>
<proteinExistence type="inferred from homology"/>
<evidence type="ECO:0000259" key="11">
    <source>
        <dbReference type="PROSITE" id="PS51195"/>
    </source>
</evidence>
<dbReference type="KEGG" id="sper:EW093_02030"/>
<dbReference type="Pfam" id="PF00271">
    <property type="entry name" value="Helicase_C"/>
    <property type="match status" value="1"/>
</dbReference>
<dbReference type="GO" id="GO:0003724">
    <property type="term" value="F:RNA helicase activity"/>
    <property type="evidence" value="ECO:0007669"/>
    <property type="project" value="InterPro"/>
</dbReference>
<sequence>MHFLRKHMKEYSNNFLQLGLVKDICFAVADRGYKEPTQIQKSAIPLLLNNNDLIGVAQTGTGKTASFTLPLLNKLFLNKVNRDNGIRSLILVPTRELAIQVGENVKHYNKYIKLKINTVLGGVNINPQMISLRGGADILIATPGRLLDLFDKNAINFKCLETLVLDEADKLLDLGFEDELNRIHSLLPNKVQTVMFSATFSNSINLLSSKFLKDPVEVRIEEEVTTAEGINEWLYPVDKSKKNLLLLELIHTNSWDKVLVFAKSQNRVDRLVRFLENKGVNVDSIHGKKTQFARTETLDKFKGGKTRVLVATDIASRGIDISKLPVVVNYDMPHVAENYIHRIGRTGRAGNSGLAISFCCEDEFDDLIKVEHLLQTHITRELIVGFEPKSSLKTSPRIKPLKPKKPKKKKSKTQNIS</sequence>
<keyword evidence="3 7" id="KW-0347">Helicase</keyword>
<accession>A0A5C1Q9Q8</accession>
<dbReference type="InterPro" id="IPR000629">
    <property type="entry name" value="RNA-helicase_DEAD-box_CS"/>
</dbReference>
<dbReference type="SMART" id="SM00490">
    <property type="entry name" value="HELICc"/>
    <property type="match status" value="1"/>
</dbReference>
<feature type="domain" description="DEAD-box RNA helicase Q" evidence="11">
    <location>
        <begin position="13"/>
        <end position="41"/>
    </location>
</feature>
<dbReference type="InterPro" id="IPR001650">
    <property type="entry name" value="Helicase_C-like"/>
</dbReference>
<evidence type="ECO:0000256" key="6">
    <source>
        <dbReference type="PROSITE-ProRule" id="PRU00552"/>
    </source>
</evidence>
<evidence type="ECO:0000256" key="1">
    <source>
        <dbReference type="ARBA" id="ARBA00022741"/>
    </source>
</evidence>
<dbReference type="Pfam" id="PF00270">
    <property type="entry name" value="DEAD"/>
    <property type="match status" value="1"/>
</dbReference>
<feature type="domain" description="Helicase C-terminal" evidence="10">
    <location>
        <begin position="229"/>
        <end position="390"/>
    </location>
</feature>
<organism evidence="12 13">
    <name type="scientific">Thiospirochaeta perfilievii</name>
    <dbReference type="NCBI Taxonomy" id="252967"/>
    <lineage>
        <taxon>Bacteria</taxon>
        <taxon>Pseudomonadati</taxon>
        <taxon>Spirochaetota</taxon>
        <taxon>Spirochaetia</taxon>
        <taxon>Spirochaetales</taxon>
        <taxon>Spirochaetaceae</taxon>
        <taxon>Thiospirochaeta</taxon>
    </lineage>
</organism>
<evidence type="ECO:0000256" key="7">
    <source>
        <dbReference type="RuleBase" id="RU000492"/>
    </source>
</evidence>
<dbReference type="SMART" id="SM00487">
    <property type="entry name" value="DEXDc"/>
    <property type="match status" value="1"/>
</dbReference>
<dbReference type="CDD" id="cd00268">
    <property type="entry name" value="DEADc"/>
    <property type="match status" value="1"/>
</dbReference>
<keyword evidence="13" id="KW-1185">Reference proteome</keyword>
<evidence type="ECO:0000256" key="8">
    <source>
        <dbReference type="SAM" id="MobiDB-lite"/>
    </source>
</evidence>
<reference evidence="12 13" key="1">
    <citation type="submission" date="2019-02" db="EMBL/GenBank/DDBJ databases">
        <authorList>
            <person name="Fomenkov A."/>
            <person name="Dubinina G."/>
            <person name="Grabovich M."/>
            <person name="Vincze T."/>
            <person name="Roberts R.J."/>
        </authorList>
    </citation>
    <scope>NUCLEOTIDE SEQUENCE [LARGE SCALE GENOMIC DNA]</scope>
    <source>
        <strain evidence="12 13">P</strain>
    </source>
</reference>
<dbReference type="InterPro" id="IPR050079">
    <property type="entry name" value="DEAD_box_RNA_helicase"/>
</dbReference>
<dbReference type="PROSITE" id="PS51195">
    <property type="entry name" value="Q_MOTIF"/>
    <property type="match status" value="1"/>
</dbReference>
<evidence type="ECO:0000259" key="10">
    <source>
        <dbReference type="PROSITE" id="PS51194"/>
    </source>
</evidence>
<gene>
    <name evidence="12" type="ORF">EW093_02030</name>
</gene>
<evidence type="ECO:0000256" key="5">
    <source>
        <dbReference type="ARBA" id="ARBA00038437"/>
    </source>
</evidence>
<dbReference type="GO" id="GO:0005829">
    <property type="term" value="C:cytosol"/>
    <property type="evidence" value="ECO:0007669"/>
    <property type="project" value="TreeGrafter"/>
</dbReference>
<keyword evidence="1 7" id="KW-0547">Nucleotide-binding</keyword>
<dbReference type="GO" id="GO:0016787">
    <property type="term" value="F:hydrolase activity"/>
    <property type="evidence" value="ECO:0007669"/>
    <property type="project" value="UniProtKB-KW"/>
</dbReference>
<dbReference type="EMBL" id="CP035807">
    <property type="protein sequence ID" value="QEN03526.1"/>
    <property type="molecule type" value="Genomic_DNA"/>
</dbReference>
<evidence type="ECO:0000256" key="3">
    <source>
        <dbReference type="ARBA" id="ARBA00022806"/>
    </source>
</evidence>
<dbReference type="InterPro" id="IPR011545">
    <property type="entry name" value="DEAD/DEAH_box_helicase_dom"/>
</dbReference>
<name>A0A5C1Q9Q8_9SPIO</name>
<dbReference type="PANTHER" id="PTHR47959:SF13">
    <property type="entry name" value="ATP-DEPENDENT RNA HELICASE RHLE"/>
    <property type="match status" value="1"/>
</dbReference>
<dbReference type="InterPro" id="IPR044742">
    <property type="entry name" value="DEAD/DEAH_RhlB"/>
</dbReference>
<dbReference type="OrthoDB" id="9808889at2"/>
<reference evidence="12 13" key="2">
    <citation type="submission" date="2019-09" db="EMBL/GenBank/DDBJ databases">
        <title>Complete Genome Sequence and Methylome Analysis of free living Spirochaetas.</title>
        <authorList>
            <person name="Leshcheva N."/>
            <person name="Mikheeva N."/>
        </authorList>
    </citation>
    <scope>NUCLEOTIDE SEQUENCE [LARGE SCALE GENOMIC DNA]</scope>
    <source>
        <strain evidence="12 13">P</strain>
    </source>
</reference>
<evidence type="ECO:0000313" key="13">
    <source>
        <dbReference type="Proteomes" id="UP000323824"/>
    </source>
</evidence>
<dbReference type="InterPro" id="IPR027417">
    <property type="entry name" value="P-loop_NTPase"/>
</dbReference>
<dbReference type="PROSITE" id="PS51194">
    <property type="entry name" value="HELICASE_CTER"/>
    <property type="match status" value="1"/>
</dbReference>
<evidence type="ECO:0000313" key="12">
    <source>
        <dbReference type="EMBL" id="QEN03526.1"/>
    </source>
</evidence>
<evidence type="ECO:0000259" key="9">
    <source>
        <dbReference type="PROSITE" id="PS51192"/>
    </source>
</evidence>
<dbReference type="Proteomes" id="UP000323824">
    <property type="component" value="Chromosome"/>
</dbReference>
<protein>
    <submittedName>
        <fullName evidence="12">DEAD/DEAH box helicase</fullName>
    </submittedName>
</protein>